<gene>
    <name evidence="5" type="primary">otsB</name>
    <name evidence="5" type="ORF">LZ012_16995</name>
</gene>
<dbReference type="Pfam" id="PF02358">
    <property type="entry name" value="Trehalose_PPase"/>
    <property type="match status" value="1"/>
</dbReference>
<name>A0ABS9K6A3_9RHOO</name>
<dbReference type="GO" id="GO:0004805">
    <property type="term" value="F:trehalose-phosphatase activity"/>
    <property type="evidence" value="ECO:0007669"/>
    <property type="project" value="UniProtKB-EC"/>
</dbReference>
<comment type="function">
    <text evidence="4">Removes the phosphate from trehalose 6-phosphate to produce free trehalose.</text>
</comment>
<dbReference type="CDD" id="cd01627">
    <property type="entry name" value="HAD_TPP"/>
    <property type="match status" value="1"/>
</dbReference>
<comment type="similarity">
    <text evidence="2 4">Belongs to the trehalose phosphatase family.</text>
</comment>
<evidence type="ECO:0000313" key="6">
    <source>
        <dbReference type="Proteomes" id="UP001165384"/>
    </source>
</evidence>
<dbReference type="InterPro" id="IPR044651">
    <property type="entry name" value="OTSB-like"/>
</dbReference>
<dbReference type="EC" id="3.1.3.12" evidence="4"/>
<dbReference type="PANTHER" id="PTHR43768:SF3">
    <property type="entry name" value="TREHALOSE 6-PHOSPHATE PHOSPHATASE"/>
    <property type="match status" value="1"/>
</dbReference>
<organism evidence="5 6">
    <name type="scientific">Dechloromonas hankyongensis</name>
    <dbReference type="NCBI Taxonomy" id="2908002"/>
    <lineage>
        <taxon>Bacteria</taxon>
        <taxon>Pseudomonadati</taxon>
        <taxon>Pseudomonadota</taxon>
        <taxon>Betaproteobacteria</taxon>
        <taxon>Rhodocyclales</taxon>
        <taxon>Azonexaceae</taxon>
        <taxon>Dechloromonas</taxon>
    </lineage>
</organism>
<dbReference type="PANTHER" id="PTHR43768">
    <property type="entry name" value="TREHALOSE 6-PHOSPHATE PHOSPHATASE"/>
    <property type="match status" value="1"/>
</dbReference>
<keyword evidence="6" id="KW-1185">Reference proteome</keyword>
<dbReference type="Gene3D" id="3.30.70.1020">
    <property type="entry name" value="Trehalose-6-phosphate phosphatase related protein, domain 2"/>
    <property type="match status" value="1"/>
</dbReference>
<dbReference type="InterPro" id="IPR003337">
    <property type="entry name" value="Trehalose_PPase"/>
</dbReference>
<evidence type="ECO:0000313" key="5">
    <source>
        <dbReference type="EMBL" id="MCG2578698.1"/>
    </source>
</evidence>
<evidence type="ECO:0000256" key="1">
    <source>
        <dbReference type="ARBA" id="ARBA00005199"/>
    </source>
</evidence>
<evidence type="ECO:0000256" key="3">
    <source>
        <dbReference type="ARBA" id="ARBA00022801"/>
    </source>
</evidence>
<protein>
    <recommendedName>
        <fullName evidence="4">Trehalose 6-phosphate phosphatase</fullName>
        <ecNumber evidence="4">3.1.3.12</ecNumber>
    </recommendedName>
</protein>
<sequence length="249" mass="26898">MNQQLAVPPPARREWAYFLDFDGTLLELAPTPDAIVVDAALPILLDDLRAACGGAVALVSGRALDDLERRLALPALIKAGQHGLERRDAAGQLHRHATPQLAKQAIRVALLPFIAAHPALLLEDKGLTLALHYRQAPELATEAHSLLLQLVDEADHGLMVQQGKSVLEVRPAGIDKGTTLVDYLDEPPFRGRRPVFVGDDRSDEHAFQLVNDRGGISVGVGAGTLNARYRLPGVRAVRAWLAGLTSRRA</sequence>
<keyword evidence="4" id="KW-0479">Metal-binding</keyword>
<dbReference type="NCBIfam" id="TIGR01484">
    <property type="entry name" value="HAD-SF-IIB"/>
    <property type="match status" value="1"/>
</dbReference>
<accession>A0ABS9K6A3</accession>
<comment type="pathway">
    <text evidence="1 4">Glycan biosynthesis; trehalose biosynthesis.</text>
</comment>
<dbReference type="NCBIfam" id="TIGR00685">
    <property type="entry name" value="T6PP"/>
    <property type="match status" value="1"/>
</dbReference>
<comment type="caution">
    <text evidence="5">The sequence shown here is derived from an EMBL/GenBank/DDBJ whole genome shotgun (WGS) entry which is preliminary data.</text>
</comment>
<comment type="cofactor">
    <cofactor evidence="4">
        <name>Mg(2+)</name>
        <dbReference type="ChEBI" id="CHEBI:18420"/>
    </cofactor>
</comment>
<dbReference type="Gene3D" id="3.40.50.1000">
    <property type="entry name" value="HAD superfamily/HAD-like"/>
    <property type="match status" value="1"/>
</dbReference>
<reference evidence="5" key="1">
    <citation type="submission" date="2022-01" db="EMBL/GenBank/DDBJ databases">
        <authorList>
            <person name="Jo J.-H."/>
            <person name="Im W.-T."/>
        </authorList>
    </citation>
    <scope>NUCLEOTIDE SEQUENCE</scope>
    <source>
        <strain evidence="5">XY25</strain>
    </source>
</reference>
<keyword evidence="3 4" id="KW-0378">Hydrolase</keyword>
<dbReference type="InterPro" id="IPR006379">
    <property type="entry name" value="HAD-SF_hydro_IIB"/>
</dbReference>
<evidence type="ECO:0000256" key="4">
    <source>
        <dbReference type="RuleBase" id="RU361117"/>
    </source>
</evidence>
<dbReference type="EMBL" id="JAKLTN010000004">
    <property type="protein sequence ID" value="MCG2578698.1"/>
    <property type="molecule type" value="Genomic_DNA"/>
</dbReference>
<keyword evidence="4" id="KW-0460">Magnesium</keyword>
<proteinExistence type="inferred from homology"/>
<dbReference type="Proteomes" id="UP001165384">
    <property type="component" value="Unassembled WGS sequence"/>
</dbReference>
<dbReference type="InterPro" id="IPR023214">
    <property type="entry name" value="HAD_sf"/>
</dbReference>
<comment type="catalytic activity">
    <reaction evidence="4">
        <text>alpha,alpha-trehalose 6-phosphate + H2O = alpha,alpha-trehalose + phosphate</text>
        <dbReference type="Rhea" id="RHEA:23420"/>
        <dbReference type="ChEBI" id="CHEBI:15377"/>
        <dbReference type="ChEBI" id="CHEBI:16551"/>
        <dbReference type="ChEBI" id="CHEBI:43474"/>
        <dbReference type="ChEBI" id="CHEBI:58429"/>
        <dbReference type="EC" id="3.1.3.12"/>
    </reaction>
</comment>
<dbReference type="RefSeq" id="WP_275712088.1">
    <property type="nucleotide sequence ID" value="NZ_JAKLTN010000004.1"/>
</dbReference>
<dbReference type="InterPro" id="IPR036412">
    <property type="entry name" value="HAD-like_sf"/>
</dbReference>
<evidence type="ECO:0000256" key="2">
    <source>
        <dbReference type="ARBA" id="ARBA00008770"/>
    </source>
</evidence>
<dbReference type="SUPFAM" id="SSF56784">
    <property type="entry name" value="HAD-like"/>
    <property type="match status" value="1"/>
</dbReference>